<evidence type="ECO:0000256" key="6">
    <source>
        <dbReference type="ARBA" id="ARBA00022737"/>
    </source>
</evidence>
<evidence type="ECO:0000256" key="2">
    <source>
        <dbReference type="ARBA" id="ARBA00006432"/>
    </source>
</evidence>
<evidence type="ECO:0000256" key="11">
    <source>
        <dbReference type="SAM" id="Coils"/>
    </source>
</evidence>
<dbReference type="Pfam" id="PF00550">
    <property type="entry name" value="PP-binding"/>
    <property type="match status" value="2"/>
</dbReference>
<dbReference type="Gene3D" id="3.30.300.30">
    <property type="match status" value="2"/>
</dbReference>
<dbReference type="InterPro" id="IPR023213">
    <property type="entry name" value="CAT-like_dom_sf"/>
</dbReference>
<evidence type="ECO:0000256" key="3">
    <source>
        <dbReference type="ARBA" id="ARBA00022450"/>
    </source>
</evidence>
<dbReference type="PROSITE" id="PS00455">
    <property type="entry name" value="AMP_BINDING"/>
    <property type="match status" value="2"/>
</dbReference>
<dbReference type="PROSITE" id="PS00012">
    <property type="entry name" value="PHOSPHOPANTETHEINE"/>
    <property type="match status" value="2"/>
</dbReference>
<dbReference type="PATRIC" id="fig|1886670.3.peg.595"/>
<evidence type="ECO:0000256" key="7">
    <source>
        <dbReference type="ARBA" id="ARBA00023194"/>
    </source>
</evidence>
<dbReference type="InterPro" id="IPR036736">
    <property type="entry name" value="ACP-like_sf"/>
</dbReference>
<proteinExistence type="inferred from homology"/>
<keyword evidence="14" id="KW-1185">Reference proteome</keyword>
<evidence type="ECO:0000256" key="8">
    <source>
        <dbReference type="ARBA" id="ARBA00023235"/>
    </source>
</evidence>
<dbReference type="InterPro" id="IPR000873">
    <property type="entry name" value="AMP-dep_synth/lig_dom"/>
</dbReference>
<dbReference type="Pfam" id="PF00501">
    <property type="entry name" value="AMP-binding"/>
    <property type="match status" value="2"/>
</dbReference>
<dbReference type="FunFam" id="2.30.38.10:FF:000001">
    <property type="entry name" value="Non-ribosomal peptide synthetase PvdI"/>
    <property type="match status" value="1"/>
</dbReference>
<dbReference type="InterPro" id="IPR009081">
    <property type="entry name" value="PP-bd_ACP"/>
</dbReference>
<dbReference type="GO" id="GO:0017000">
    <property type="term" value="P:antibiotic biosynthetic process"/>
    <property type="evidence" value="ECO:0007669"/>
    <property type="project" value="UniProtKB-KW"/>
</dbReference>
<dbReference type="SUPFAM" id="SSF52777">
    <property type="entry name" value="CoA-dependent acyltransferases"/>
    <property type="match status" value="4"/>
</dbReference>
<dbReference type="GO" id="GO:0031177">
    <property type="term" value="F:phosphopantetheine binding"/>
    <property type="evidence" value="ECO:0007669"/>
    <property type="project" value="InterPro"/>
</dbReference>
<dbReference type="SMART" id="SM00823">
    <property type="entry name" value="PKS_PP"/>
    <property type="match status" value="2"/>
</dbReference>
<reference evidence="13 14" key="1">
    <citation type="submission" date="2016-08" db="EMBL/GenBank/DDBJ databases">
        <title>Genome sequencing of Paenibacillus sp. TI45-13ar, isolated from Korean traditional nuruk.</title>
        <authorList>
            <person name="Kim S.-J."/>
        </authorList>
    </citation>
    <scope>NUCLEOTIDE SEQUENCE [LARGE SCALE GENOMIC DNA]</scope>
    <source>
        <strain evidence="13 14">TI45-13ar</strain>
    </source>
</reference>
<dbReference type="FunFam" id="1.10.1200.10:FF:000005">
    <property type="entry name" value="Nonribosomal peptide synthetase 1"/>
    <property type="match status" value="2"/>
</dbReference>
<comment type="subunit">
    <text evidence="10">Large multienzyme complex composed of 4 subunits; LgrA, LgrB, LgrC and LgrD.</text>
</comment>
<dbReference type="Gene3D" id="3.30.559.10">
    <property type="entry name" value="Chloramphenicol acetyltransferase-like domain"/>
    <property type="match status" value="2"/>
</dbReference>
<dbReference type="FunFam" id="3.30.300.30:FF:000015">
    <property type="entry name" value="Nonribosomal peptide synthase SidD"/>
    <property type="match status" value="1"/>
</dbReference>
<dbReference type="FunFam" id="3.40.50.980:FF:000001">
    <property type="entry name" value="Non-ribosomal peptide synthetase"/>
    <property type="match status" value="2"/>
</dbReference>
<dbReference type="STRING" id="1886670.PTI45_00576"/>
<keyword evidence="11" id="KW-0175">Coiled coil</keyword>
<dbReference type="GO" id="GO:0043041">
    <property type="term" value="P:amino acid activation for nonribosomal peptide biosynthetic process"/>
    <property type="evidence" value="ECO:0007669"/>
    <property type="project" value="TreeGrafter"/>
</dbReference>
<dbReference type="InterPro" id="IPR020806">
    <property type="entry name" value="PKS_PP-bd"/>
</dbReference>
<evidence type="ECO:0000256" key="5">
    <source>
        <dbReference type="ARBA" id="ARBA00022598"/>
    </source>
</evidence>
<dbReference type="Gene3D" id="2.30.38.10">
    <property type="entry name" value="Luciferase, Domain 3"/>
    <property type="match status" value="2"/>
</dbReference>
<gene>
    <name evidence="13" type="ORF">PTI45_00576</name>
</gene>
<name>A0A1E3L8U8_9BACL</name>
<feature type="domain" description="Carrier" evidence="12">
    <location>
        <begin position="1008"/>
        <end position="1083"/>
    </location>
</feature>
<dbReference type="GO" id="GO:0016874">
    <property type="term" value="F:ligase activity"/>
    <property type="evidence" value="ECO:0007669"/>
    <property type="project" value="UniProtKB-KW"/>
</dbReference>
<evidence type="ECO:0000256" key="9">
    <source>
        <dbReference type="ARBA" id="ARBA00023268"/>
    </source>
</evidence>
<dbReference type="FunFam" id="3.30.559.30:FF:000001">
    <property type="entry name" value="Non-ribosomal peptide synthetase"/>
    <property type="match status" value="1"/>
</dbReference>
<dbReference type="NCBIfam" id="TIGR01733">
    <property type="entry name" value="AA-adenyl-dom"/>
    <property type="match status" value="2"/>
</dbReference>
<dbReference type="Pfam" id="PF13193">
    <property type="entry name" value="AMP-binding_C"/>
    <property type="match status" value="1"/>
</dbReference>
<dbReference type="SUPFAM" id="SSF56801">
    <property type="entry name" value="Acetyl-CoA synthetase-like"/>
    <property type="match status" value="2"/>
</dbReference>
<evidence type="ECO:0000256" key="4">
    <source>
        <dbReference type="ARBA" id="ARBA00022553"/>
    </source>
</evidence>
<dbReference type="PROSITE" id="PS50075">
    <property type="entry name" value="CARRIER"/>
    <property type="match status" value="2"/>
</dbReference>
<dbReference type="InterPro" id="IPR006162">
    <property type="entry name" value="Ppantetheine_attach_site"/>
</dbReference>
<dbReference type="Gene3D" id="3.30.559.30">
    <property type="entry name" value="Nonribosomal peptide synthetase, condensation domain"/>
    <property type="match status" value="2"/>
</dbReference>
<keyword evidence="3" id="KW-0596">Phosphopantetheine</keyword>
<dbReference type="CDD" id="cd17651">
    <property type="entry name" value="A_NRPS_VisG_like"/>
    <property type="match status" value="1"/>
</dbReference>
<dbReference type="GO" id="GO:0008610">
    <property type="term" value="P:lipid biosynthetic process"/>
    <property type="evidence" value="ECO:0007669"/>
    <property type="project" value="UniProtKB-ARBA"/>
</dbReference>
<keyword evidence="6" id="KW-0677">Repeat</keyword>
<dbReference type="CDD" id="cd19531">
    <property type="entry name" value="LCL_NRPS-like"/>
    <property type="match status" value="2"/>
</dbReference>
<keyword evidence="9" id="KW-0511">Multifunctional enzyme</keyword>
<dbReference type="GO" id="GO:0016853">
    <property type="term" value="F:isomerase activity"/>
    <property type="evidence" value="ECO:0007669"/>
    <property type="project" value="UniProtKB-KW"/>
</dbReference>
<dbReference type="CDD" id="cd05930">
    <property type="entry name" value="A_NRPS"/>
    <property type="match status" value="1"/>
</dbReference>
<dbReference type="Gene3D" id="3.40.50.980">
    <property type="match status" value="4"/>
</dbReference>
<dbReference type="Gene3D" id="1.10.1200.10">
    <property type="entry name" value="ACP-like"/>
    <property type="match status" value="2"/>
</dbReference>
<keyword evidence="8" id="KW-0413">Isomerase</keyword>
<comment type="caution">
    <text evidence="13">The sequence shown here is derived from an EMBL/GenBank/DDBJ whole genome shotgun (WGS) entry which is preliminary data.</text>
</comment>
<dbReference type="InterPro" id="IPR025110">
    <property type="entry name" value="AMP-bd_C"/>
</dbReference>
<dbReference type="Proteomes" id="UP000094578">
    <property type="component" value="Unassembled WGS sequence"/>
</dbReference>
<protein>
    <submittedName>
        <fullName evidence="13">Bacitracin synthase</fullName>
    </submittedName>
</protein>
<dbReference type="PANTHER" id="PTHR45527:SF1">
    <property type="entry name" value="FATTY ACID SYNTHASE"/>
    <property type="match status" value="1"/>
</dbReference>
<dbReference type="InterPro" id="IPR001242">
    <property type="entry name" value="Condensation_dom"/>
</dbReference>
<dbReference type="FunFam" id="3.40.50.12780:FF:000012">
    <property type="entry name" value="Non-ribosomal peptide synthetase"/>
    <property type="match status" value="1"/>
</dbReference>
<dbReference type="NCBIfam" id="NF003417">
    <property type="entry name" value="PRK04813.1"/>
    <property type="match status" value="2"/>
</dbReference>
<feature type="coiled-coil region" evidence="11">
    <location>
        <begin position="1969"/>
        <end position="1996"/>
    </location>
</feature>
<dbReference type="Pfam" id="PF00668">
    <property type="entry name" value="Condensation"/>
    <property type="match status" value="2"/>
</dbReference>
<keyword evidence="5" id="KW-0436">Ligase</keyword>
<dbReference type="SUPFAM" id="SSF47336">
    <property type="entry name" value="ACP-like"/>
    <property type="match status" value="2"/>
</dbReference>
<dbReference type="GO" id="GO:0005737">
    <property type="term" value="C:cytoplasm"/>
    <property type="evidence" value="ECO:0007669"/>
    <property type="project" value="TreeGrafter"/>
</dbReference>
<evidence type="ECO:0000256" key="1">
    <source>
        <dbReference type="ARBA" id="ARBA00001957"/>
    </source>
</evidence>
<dbReference type="InterPro" id="IPR045851">
    <property type="entry name" value="AMP-bd_C_sf"/>
</dbReference>
<dbReference type="InterPro" id="IPR010071">
    <property type="entry name" value="AA_adenyl_dom"/>
</dbReference>
<comment type="similarity">
    <text evidence="2">Belongs to the ATP-dependent AMP-binding enzyme family.</text>
</comment>
<organism evidence="13 14">
    <name type="scientific">Paenibacillus nuruki</name>
    <dbReference type="NCBI Taxonomy" id="1886670"/>
    <lineage>
        <taxon>Bacteria</taxon>
        <taxon>Bacillati</taxon>
        <taxon>Bacillota</taxon>
        <taxon>Bacilli</taxon>
        <taxon>Bacillales</taxon>
        <taxon>Paenibacillaceae</taxon>
        <taxon>Paenibacillus</taxon>
    </lineage>
</organism>
<keyword evidence="4" id="KW-0597">Phosphoprotein</keyword>
<comment type="cofactor">
    <cofactor evidence="1">
        <name>pantetheine 4'-phosphate</name>
        <dbReference type="ChEBI" id="CHEBI:47942"/>
    </cofactor>
</comment>
<dbReference type="EMBL" id="MDER01000025">
    <property type="protein sequence ID" value="ODP30123.1"/>
    <property type="molecule type" value="Genomic_DNA"/>
</dbReference>
<accession>A0A1E3L8U8</accession>
<keyword evidence="7" id="KW-0045">Antibiotic biosynthesis</keyword>
<dbReference type="InterPro" id="IPR020845">
    <property type="entry name" value="AMP-binding_CS"/>
</dbReference>
<sequence length="2176" mass="249783">MNSSNRKDKVSTARQALLHKLLQQKQFNQLSNSIIQPVERTEKCPASSAQKRMWFLNQLYPQHAFYNVPFLFHIIGELHINALKQSVQQIVERHEALRTTFVAQDGEVFQTINEHPVYDWKIINISHLDDSLKSITAHRLFQEEAETAFNLSEGPLLRVQLIDLGEHEYFFVLNIHHIVFDGWSMGILCKELEQLYKANKNDTICSLVPLPIQYVDYAHWQNEYIKSEEMLQQLDYWKQKLNGNLPSLQLPYDFPVPSRPAFNGAFLSFSIPDNITQAFKKLGRTYGTTPFMSFLAVYNILLYRYTGQMELVVGTPAANRNNEEVEQLIGFFVNTLAISTSLSSDMSFIEVLKEVQRETLDAYANQDIPFDMVVETVQPERKAGETPLFQILFNLIDDANLQFEGLTVHSLETDNKTSKFDMELTLIDHGEIMSGGVEYNTDLFKEETIMRMIGHYIHLLESVIKYPEQSIIQLEYLSQKEIKQLQGWNKTETVYPDDLCMHHYFENQVKRTPDAIAVIFNEKELSYRELDMLSNGLAVRLQKDGVGPDVCVGICMERSLEMIIAVIGVLKAGGAYVPLDPSYPEERLRYILDDTAISVVLTQSSLSSLLKEANITRIILDDWRELKGIDKAPISGVTPDHILYILYTSGSTGKPKGIVMDHRPIVNLLAWQMKNVTHTGPTTVLQFSTLNFDMSFHEFFSAFCSGGKLILIDEKIRKDPEQLLQVIINNRVERLHLPYISLQQVAEAAEHVEHAKYAIKDITVSGEQLRITPQIKKWHKKLGQCVLQNHYGPTETHVVTAQMIKNMDGIHSLPPIGHAIDNCEIYILDTQLQPVPIGVCGELYIGGVCLARGYLNREKLTAERFISNPFSTKPNQRMYKSGDLARILSDGSVEFLGRIDDQIKIRGFRVEPGEVESVISTMNSIKETVVVGYSGDQNVILDLVAYIVADQKIDELELRKYLKTQLPDYMIPTIFMQIDQMPLTPSGKISRSALPEPIRNMGIAEKKDPVTSTEKVIATIWATILGHQNIGQNDHFFELGGHSLLAIKVISRIRQVFSFEVPLHSVFEYPKLGDFATYVDEYCGKNKSVEEPIIPATRHPYMPLSYAQERIWFFEQWHQSTAVYNISKAIHIQGELDIQALQLSYQQLIERHEILRTNFVNPDGVPLQFIHPTRIGEIQLTDIQHDKKEVESQSLHTFLQIEEQKPFNLAIDLLIRIHVYRLNNTESVLMIVVHHIIFDGWSMSLLEQELWRSYEAHQKGLLIQQEKNKLHYADYAQWQRKMLQGESQQEQLTYWKKQLQGELPILQLPSDYPRPTQQSFKGAQFNFKIKSDLAIQIKQFSAKEDVSLYMTMLTVFKAVLYRYTGLEDVLVGSPMSNRNRTEWEHVIGFFVNTLVIRTGIYSDTTWNELLQNVKKTVLEAFENPDVPFEKLVQELNLERSQDFSPLFQVMFSLQSDQFDYSDMSLSCCPYELDTINSLFDLSMFIEEQEELYITIEYATDLFTSETIQQFAKHYVNLLNQMLFQPYSHVSRTSILDKKETEQMLITWNETKRIHTNTELDVQGIYHRFSNTVNLYYDAIAIRDDKRAITYEQLHLQVQDIAQLLQSMDTNKQTIIGIYMTRSIELISSMLAVLKIEACFVPMDPEYPAERIQWMIENSQMSVILTTSTLVSMLPVKHKCVVTVDQLNQSNVQSIDQNEIMKISATEQNDIENAAYMIYTSGSTGHPKGVIIPQTALMDHTLTVMESNSLNNHDQVVQFSAISFDFSIHEIFPTLLAGATLVLRPQSVVDTHEFVKWINRKQISVLYLPTAYWHLLVSEWNDTDQVPSSLKLVSVGGEKASVSLYEKWKNITGNHVRWNNAYGPTEATVAATSFYDDQDEWIPRRGDIPIGRALPYTQLYILDPLFQLVPIGVTGELFIGGKRLASGYWGQPELSKQSFIVNPFYPEERLYRTGDYARYLPDGQIEYIGRKDAQIKIRGYRVELGEIENQLEKIESIEKSIVIVSQHSTHNNKQLVAYLKCNTINVSLDEIRHSIKQQLPAYMQPTFYLKVEQFPMTAGGKVDYQRLAQMDNILPVDEQIELPSTFIEKKLALIWCRFLQRAQVGVNENFFDIGGHSLLATQIVSAIQTEFSKQIPVKTIFDSPTIIEMARILDKLEEKENIISIPKISRLPRASKR</sequence>
<evidence type="ECO:0000256" key="10">
    <source>
        <dbReference type="ARBA" id="ARBA00063614"/>
    </source>
</evidence>
<dbReference type="GO" id="GO:0044550">
    <property type="term" value="P:secondary metabolite biosynthetic process"/>
    <property type="evidence" value="ECO:0007669"/>
    <property type="project" value="TreeGrafter"/>
</dbReference>
<evidence type="ECO:0000313" key="14">
    <source>
        <dbReference type="Proteomes" id="UP000094578"/>
    </source>
</evidence>
<dbReference type="RefSeq" id="WP_069326036.1">
    <property type="nucleotide sequence ID" value="NZ_MDER01000025.1"/>
</dbReference>
<dbReference type="PANTHER" id="PTHR45527">
    <property type="entry name" value="NONRIBOSOMAL PEPTIDE SYNTHETASE"/>
    <property type="match status" value="1"/>
</dbReference>
<evidence type="ECO:0000259" key="12">
    <source>
        <dbReference type="PROSITE" id="PS50075"/>
    </source>
</evidence>
<dbReference type="FunFam" id="3.30.559.10:FF:000012">
    <property type="entry name" value="Non-ribosomal peptide synthetase"/>
    <property type="match status" value="1"/>
</dbReference>
<feature type="domain" description="Carrier" evidence="12">
    <location>
        <begin position="2081"/>
        <end position="2156"/>
    </location>
</feature>
<evidence type="ECO:0000313" key="13">
    <source>
        <dbReference type="EMBL" id="ODP30123.1"/>
    </source>
</evidence>